<keyword evidence="1" id="KW-0472">Membrane</keyword>
<keyword evidence="1" id="KW-1133">Transmembrane helix</keyword>
<dbReference type="AlphaFoldDB" id="A0A834VZ63"/>
<evidence type="ECO:0000313" key="2">
    <source>
        <dbReference type="EMBL" id="KAF7802867.1"/>
    </source>
</evidence>
<keyword evidence="3" id="KW-1185">Reference proteome</keyword>
<keyword evidence="1" id="KW-0812">Transmembrane</keyword>
<evidence type="ECO:0000313" key="3">
    <source>
        <dbReference type="Proteomes" id="UP000634136"/>
    </source>
</evidence>
<reference evidence="2" key="1">
    <citation type="submission" date="2020-09" db="EMBL/GenBank/DDBJ databases">
        <title>Genome-Enabled Discovery of Anthraquinone Biosynthesis in Senna tora.</title>
        <authorList>
            <person name="Kang S.-H."/>
            <person name="Pandey R.P."/>
            <person name="Lee C.-M."/>
            <person name="Sim J.-S."/>
            <person name="Jeong J.-T."/>
            <person name="Choi B.-S."/>
            <person name="Jung M."/>
            <person name="Ginzburg D."/>
            <person name="Zhao K."/>
            <person name="Won S.Y."/>
            <person name="Oh T.-J."/>
            <person name="Yu Y."/>
            <person name="Kim N.-H."/>
            <person name="Lee O.R."/>
            <person name="Lee T.-H."/>
            <person name="Bashyal P."/>
            <person name="Kim T.-S."/>
            <person name="Lee W.-H."/>
            <person name="Kawkins C."/>
            <person name="Kim C.-K."/>
            <person name="Kim J.S."/>
            <person name="Ahn B.O."/>
            <person name="Rhee S.Y."/>
            <person name="Sohng J.K."/>
        </authorList>
    </citation>
    <scope>NUCLEOTIDE SEQUENCE</scope>
    <source>
        <tissue evidence="2">Leaf</tissue>
    </source>
</reference>
<protein>
    <submittedName>
        <fullName evidence="2">Uncharacterized protein</fullName>
    </submittedName>
</protein>
<proteinExistence type="predicted"/>
<organism evidence="2 3">
    <name type="scientific">Senna tora</name>
    <dbReference type="NCBI Taxonomy" id="362788"/>
    <lineage>
        <taxon>Eukaryota</taxon>
        <taxon>Viridiplantae</taxon>
        <taxon>Streptophyta</taxon>
        <taxon>Embryophyta</taxon>
        <taxon>Tracheophyta</taxon>
        <taxon>Spermatophyta</taxon>
        <taxon>Magnoliopsida</taxon>
        <taxon>eudicotyledons</taxon>
        <taxon>Gunneridae</taxon>
        <taxon>Pentapetalae</taxon>
        <taxon>rosids</taxon>
        <taxon>fabids</taxon>
        <taxon>Fabales</taxon>
        <taxon>Fabaceae</taxon>
        <taxon>Caesalpinioideae</taxon>
        <taxon>Cassia clade</taxon>
        <taxon>Senna</taxon>
    </lineage>
</organism>
<dbReference type="Proteomes" id="UP000634136">
    <property type="component" value="Unassembled WGS sequence"/>
</dbReference>
<evidence type="ECO:0000256" key="1">
    <source>
        <dbReference type="SAM" id="Phobius"/>
    </source>
</evidence>
<gene>
    <name evidence="2" type="ORF">G2W53_041978</name>
</gene>
<feature type="transmembrane region" description="Helical" evidence="1">
    <location>
        <begin position="80"/>
        <end position="99"/>
    </location>
</feature>
<feature type="transmembrane region" description="Helical" evidence="1">
    <location>
        <begin position="119"/>
        <end position="142"/>
    </location>
</feature>
<sequence length="247" mass="27129">MPPVYPPFGSLFLDWSDAPIVVFRRSFGRCVARSVGFRGTFAVHSAISLLPSSYPPSFPSFSLINSLVGRSFGLSVARSVGFCCLSTVLSVIPLLPLSYPSSILTFSSTNSLVGRSFGLSVARSVGFCCLSTVLLVIPLLLLSYLSSILTFSSIDSLVQPGLGPPSYDYVLHAQTFPAGGDVSRRAPPRASDRPYHYLARSFLFWCRVPCAFLSLYFPPAYVFCTLCNLHGMDDYFYYYLFLLPVLL</sequence>
<name>A0A834VZ63_9FABA</name>
<dbReference type="EMBL" id="JAAIUW010000013">
    <property type="protein sequence ID" value="KAF7802867.1"/>
    <property type="molecule type" value="Genomic_DNA"/>
</dbReference>
<accession>A0A834VZ63</accession>
<comment type="caution">
    <text evidence="2">The sequence shown here is derived from an EMBL/GenBank/DDBJ whole genome shotgun (WGS) entry which is preliminary data.</text>
</comment>